<sequence length="83" mass="9745">MLNLILKAKINQKSCKIFSRCISRLMIILANPKIIKELLYNFKIKILKKAILKCVRLKYIKTQIKLTDLIEKSSLETLKITIR</sequence>
<keyword evidence="2" id="KW-1185">Reference proteome</keyword>
<evidence type="ECO:0000313" key="1">
    <source>
        <dbReference type="EMBL" id="RNA10073.1"/>
    </source>
</evidence>
<proteinExistence type="predicted"/>
<dbReference type="Proteomes" id="UP000276133">
    <property type="component" value="Unassembled WGS sequence"/>
</dbReference>
<evidence type="ECO:0000313" key="2">
    <source>
        <dbReference type="Proteomes" id="UP000276133"/>
    </source>
</evidence>
<comment type="caution">
    <text evidence="1">The sequence shown here is derived from an EMBL/GenBank/DDBJ whole genome shotgun (WGS) entry which is preliminary data.</text>
</comment>
<dbReference type="AlphaFoldDB" id="A0A3M7QFP4"/>
<name>A0A3M7QFP4_BRAPC</name>
<reference evidence="1 2" key="1">
    <citation type="journal article" date="2018" name="Sci. Rep.">
        <title>Genomic signatures of local adaptation to the degree of environmental predictability in rotifers.</title>
        <authorList>
            <person name="Franch-Gras L."/>
            <person name="Hahn C."/>
            <person name="Garcia-Roger E.M."/>
            <person name="Carmona M.J."/>
            <person name="Serra M."/>
            <person name="Gomez A."/>
        </authorList>
    </citation>
    <scope>NUCLEOTIDE SEQUENCE [LARGE SCALE GENOMIC DNA]</scope>
    <source>
        <strain evidence="1">HYR1</strain>
    </source>
</reference>
<gene>
    <name evidence="1" type="ORF">BpHYR1_027167</name>
</gene>
<accession>A0A3M7QFP4</accession>
<dbReference type="EMBL" id="REGN01006309">
    <property type="protein sequence ID" value="RNA10073.1"/>
    <property type="molecule type" value="Genomic_DNA"/>
</dbReference>
<protein>
    <submittedName>
        <fullName evidence="1">Uncharacterized protein</fullName>
    </submittedName>
</protein>
<organism evidence="1 2">
    <name type="scientific">Brachionus plicatilis</name>
    <name type="common">Marine rotifer</name>
    <name type="synonym">Brachionus muelleri</name>
    <dbReference type="NCBI Taxonomy" id="10195"/>
    <lineage>
        <taxon>Eukaryota</taxon>
        <taxon>Metazoa</taxon>
        <taxon>Spiralia</taxon>
        <taxon>Gnathifera</taxon>
        <taxon>Rotifera</taxon>
        <taxon>Eurotatoria</taxon>
        <taxon>Monogononta</taxon>
        <taxon>Pseudotrocha</taxon>
        <taxon>Ploima</taxon>
        <taxon>Brachionidae</taxon>
        <taxon>Brachionus</taxon>
    </lineage>
</organism>